<protein>
    <submittedName>
        <fullName evidence="3">Phosphatase PAP2 family protein</fullName>
    </submittedName>
</protein>
<feature type="transmembrane region" description="Helical" evidence="1">
    <location>
        <begin position="62"/>
        <end position="81"/>
    </location>
</feature>
<dbReference type="EMBL" id="PPUT01000027">
    <property type="protein sequence ID" value="RDC42588.1"/>
    <property type="molecule type" value="Genomic_DNA"/>
</dbReference>
<dbReference type="PANTHER" id="PTHR14969">
    <property type="entry name" value="SPHINGOSINE-1-PHOSPHATE PHOSPHOHYDROLASE"/>
    <property type="match status" value="1"/>
</dbReference>
<evidence type="ECO:0000313" key="3">
    <source>
        <dbReference type="EMBL" id="RDC42588.1"/>
    </source>
</evidence>
<feature type="domain" description="Phosphatidic acid phosphatase type 2/haloperoxidase" evidence="2">
    <location>
        <begin position="68"/>
        <end position="172"/>
    </location>
</feature>
<accession>A0A369NVX0</accession>
<evidence type="ECO:0000256" key="1">
    <source>
        <dbReference type="SAM" id="Phobius"/>
    </source>
</evidence>
<sequence length="178" mass="18895">MTVTNQARCEQHYEQRYEQWAAPLRGRPGVVRALNIVNHGIVVVFYAAYALLLGWACVSDPWKLAPLVGVTAVGFAAVSFFRRRFNAPRPYECCSIAPLIARDGAGKSFPSRHAFSAFAIAASWFAGSAPVAVVLLVAAVVLAVCRVLGGVHFPRDVVVGALIGSATGALAAFLAVLL</sequence>
<keyword evidence="1" id="KW-0472">Membrane</keyword>
<dbReference type="Proteomes" id="UP000253805">
    <property type="component" value="Unassembled WGS sequence"/>
</dbReference>
<dbReference type="AlphaFoldDB" id="A0A369NVX0"/>
<dbReference type="SMART" id="SM00014">
    <property type="entry name" value="acidPPc"/>
    <property type="match status" value="1"/>
</dbReference>
<dbReference type="InterPro" id="IPR000326">
    <property type="entry name" value="PAP2/HPO"/>
</dbReference>
<evidence type="ECO:0000259" key="2">
    <source>
        <dbReference type="SMART" id="SM00014"/>
    </source>
</evidence>
<reference evidence="3 4" key="1">
    <citation type="journal article" date="2018" name="Elife">
        <title>Discovery and characterization of a prevalent human gut bacterial enzyme sufficient for the inactivation of a family of plant toxins.</title>
        <authorList>
            <person name="Koppel N."/>
            <person name="Bisanz J.E."/>
            <person name="Pandelia M.E."/>
            <person name="Turnbaugh P.J."/>
            <person name="Balskus E.P."/>
        </authorList>
    </citation>
    <scope>NUCLEOTIDE SEQUENCE [LARGE SCALE GENOMIC DNA]</scope>
    <source>
        <strain evidence="3 4">OB21 GAM 11</strain>
    </source>
</reference>
<dbReference type="Pfam" id="PF01569">
    <property type="entry name" value="PAP2"/>
    <property type="match status" value="1"/>
</dbReference>
<evidence type="ECO:0000313" key="4">
    <source>
        <dbReference type="Proteomes" id="UP000253805"/>
    </source>
</evidence>
<dbReference type="InterPro" id="IPR036938">
    <property type="entry name" value="PAP2/HPO_sf"/>
</dbReference>
<feature type="transmembrane region" description="Helical" evidence="1">
    <location>
        <begin position="117"/>
        <end position="145"/>
    </location>
</feature>
<keyword evidence="1" id="KW-1133">Transmembrane helix</keyword>
<gene>
    <name evidence="3" type="ORF">C1850_09470</name>
</gene>
<feature type="transmembrane region" description="Helical" evidence="1">
    <location>
        <begin position="157"/>
        <end position="177"/>
    </location>
</feature>
<keyword evidence="1" id="KW-0812">Transmembrane</keyword>
<comment type="caution">
    <text evidence="3">The sequence shown here is derived from an EMBL/GenBank/DDBJ whole genome shotgun (WGS) entry which is preliminary data.</text>
</comment>
<dbReference type="RefSeq" id="WP_114549501.1">
    <property type="nucleotide sequence ID" value="NZ_PPUT01000027.1"/>
</dbReference>
<dbReference type="SUPFAM" id="SSF48317">
    <property type="entry name" value="Acid phosphatase/Vanadium-dependent haloperoxidase"/>
    <property type="match status" value="1"/>
</dbReference>
<name>A0A369NVX0_9ACTN</name>
<proteinExistence type="predicted"/>
<dbReference type="PANTHER" id="PTHR14969:SF13">
    <property type="entry name" value="AT30094P"/>
    <property type="match status" value="1"/>
</dbReference>
<dbReference type="Gene3D" id="1.20.144.10">
    <property type="entry name" value="Phosphatidic acid phosphatase type 2/haloperoxidase"/>
    <property type="match status" value="1"/>
</dbReference>
<organism evidence="3 4">
    <name type="scientific">Adlercreutzia equolifaciens subsp. celatus</name>
    <dbReference type="NCBI Taxonomy" id="394340"/>
    <lineage>
        <taxon>Bacteria</taxon>
        <taxon>Bacillati</taxon>
        <taxon>Actinomycetota</taxon>
        <taxon>Coriobacteriia</taxon>
        <taxon>Eggerthellales</taxon>
        <taxon>Eggerthellaceae</taxon>
        <taxon>Adlercreutzia</taxon>
    </lineage>
</organism>
<feature type="transmembrane region" description="Helical" evidence="1">
    <location>
        <begin position="33"/>
        <end position="56"/>
    </location>
</feature>